<evidence type="ECO:0000256" key="3">
    <source>
        <dbReference type="PIRSR" id="PIRSR003059-2"/>
    </source>
</evidence>
<dbReference type="InterPro" id="IPR033746">
    <property type="entry name" value="GGa_phosphorylase"/>
</dbReference>
<gene>
    <name evidence="5" type="ORF">C4K68_21915</name>
</gene>
<feature type="binding site" evidence="3">
    <location>
        <begin position="241"/>
        <end position="243"/>
    </location>
    <ligand>
        <name>substrate</name>
    </ligand>
</feature>
<dbReference type="AlphaFoldDB" id="A0A2S5KKN8"/>
<dbReference type="Gene3D" id="3.90.400.10">
    <property type="entry name" value="Oligo-1,6-glucosidase, Domain 2"/>
    <property type="match status" value="1"/>
</dbReference>
<dbReference type="PANTHER" id="PTHR38784">
    <property type="entry name" value="SUCROSE PHOSPHORYLASE"/>
    <property type="match status" value="1"/>
</dbReference>
<dbReference type="PIRSF" id="PIRSF003059">
    <property type="entry name" value="Sucrose_phosphorylase"/>
    <property type="match status" value="1"/>
</dbReference>
<comment type="caution">
    <text evidence="5">The sequence shown here is derived from an EMBL/GenBank/DDBJ whole genome shotgun (WGS) entry which is preliminary data.</text>
</comment>
<dbReference type="CDD" id="cd11356">
    <property type="entry name" value="AmyAc_Sucrose_phosphorylase-like_1"/>
    <property type="match status" value="1"/>
</dbReference>
<dbReference type="GO" id="GO:0005975">
    <property type="term" value="P:carbohydrate metabolic process"/>
    <property type="evidence" value="ECO:0007669"/>
    <property type="project" value="InterPro"/>
</dbReference>
<reference evidence="5 6" key="1">
    <citation type="submission" date="2018-02" db="EMBL/GenBank/DDBJ databases">
        <title>novel marine gammaproteobacteria from coastal saline agro ecosystem.</title>
        <authorList>
            <person name="Krishnan R."/>
            <person name="Ramesh Kumar N."/>
        </authorList>
    </citation>
    <scope>NUCLEOTIDE SEQUENCE [LARGE SCALE GENOMIC DNA]</scope>
    <source>
        <strain evidence="5 6">228</strain>
    </source>
</reference>
<evidence type="ECO:0000256" key="2">
    <source>
        <dbReference type="ARBA" id="ARBA00022679"/>
    </source>
</evidence>
<dbReference type="Pfam" id="PF00128">
    <property type="entry name" value="Alpha-amylase"/>
    <property type="match status" value="1"/>
</dbReference>
<dbReference type="InterPro" id="IPR016377">
    <property type="entry name" value="Sucrose_GGa_phosphorylase-rel"/>
</dbReference>
<dbReference type="EMBL" id="PRLP01000106">
    <property type="protein sequence ID" value="PPC75292.1"/>
    <property type="molecule type" value="Genomic_DNA"/>
</dbReference>
<dbReference type="GO" id="GO:0016757">
    <property type="term" value="F:glycosyltransferase activity"/>
    <property type="evidence" value="ECO:0007669"/>
    <property type="project" value="UniProtKB-KW"/>
</dbReference>
<evidence type="ECO:0000313" key="5">
    <source>
        <dbReference type="EMBL" id="PPC75292.1"/>
    </source>
</evidence>
<keyword evidence="1" id="KW-0328">Glycosyltransferase</keyword>
<evidence type="ECO:0000256" key="1">
    <source>
        <dbReference type="ARBA" id="ARBA00022676"/>
    </source>
</evidence>
<name>A0A2S5KKN8_9PROT</name>
<dbReference type="InterPro" id="IPR017853">
    <property type="entry name" value="GH"/>
</dbReference>
<dbReference type="InterPro" id="IPR006047">
    <property type="entry name" value="GH13_cat_dom"/>
</dbReference>
<feature type="domain" description="Glycosyl hydrolase family 13 catalytic" evidence="4">
    <location>
        <begin position="63"/>
        <end position="494"/>
    </location>
</feature>
<dbReference type="InterPro" id="IPR045857">
    <property type="entry name" value="O16G_dom_2"/>
</dbReference>
<accession>A0A2S5KKN8</accession>
<dbReference type="Proteomes" id="UP000238196">
    <property type="component" value="Unassembled WGS sequence"/>
</dbReference>
<dbReference type="SMART" id="SM00642">
    <property type="entry name" value="Aamy"/>
    <property type="match status" value="1"/>
</dbReference>
<feature type="binding site" evidence="3">
    <location>
        <begin position="351"/>
        <end position="352"/>
    </location>
    <ligand>
        <name>substrate</name>
    </ligand>
</feature>
<dbReference type="SUPFAM" id="SSF51445">
    <property type="entry name" value="(Trans)glycosidases"/>
    <property type="match status" value="1"/>
</dbReference>
<dbReference type="Gene3D" id="3.20.20.80">
    <property type="entry name" value="Glycosidases"/>
    <property type="match status" value="1"/>
</dbReference>
<sequence length="579" mass="65101">MIPLRQQLEFVGSLHALLQLLYPHQHPQVLEQMLERLEPWQSRLAAGGGSSHLRQQAEVTERDAMLITYGDTLIDDGEPTLRTLMAFLDTYVGELIPNVHILPCFSYSSDDGFSVIDYQQINPVLGQWRDVRHLASEYGVMLDAVVNHISRWSRWFQGYLRSEEPWSQYFIEADPSLDYSMVTRPRTLPLLTAVQTAAGEKHVWTTFSADQVDLNFAEPRVLMEVMDVLLGYVENGARFIRLDAVGFVWKALGTSCMHLPQTHAIVKMIRLVFNTLAPGAMIIPETNVPHQENISYFGSGRDEADLVYQFTLPPLVLHSFVTASNKALHGWLQRLEDCPGDSMFFNFLASHDGIGMRATEGILSDEDRRRLMQQCLDNGGRVGYKSNSDGSQSPYELNISYIDALSPPAASMDERIGRMLAAHFILLSLQGLPAIYIHSLLGSGSDFHGMQASGVSRRVNRGKISWRDVQRVLEDSSSENSQQFRRLLDLLAVRRREPAFHPRSPQRVLDVDSRLFALQRTCHHSGQRLWCLANLSADTLMLPLPDEAQDLLQGKAVAEVSLGAFAYAWLKLPAEAQSA</sequence>
<feature type="binding site" evidence="3">
    <location>
        <position position="110"/>
    </location>
    <ligand>
        <name>substrate</name>
    </ligand>
</feature>
<keyword evidence="2" id="KW-0808">Transferase</keyword>
<evidence type="ECO:0000259" key="4">
    <source>
        <dbReference type="SMART" id="SM00642"/>
    </source>
</evidence>
<evidence type="ECO:0000313" key="6">
    <source>
        <dbReference type="Proteomes" id="UP000238196"/>
    </source>
</evidence>
<feature type="binding site" evidence="3">
    <location>
        <position position="457"/>
    </location>
    <ligand>
        <name>substrate</name>
    </ligand>
</feature>
<dbReference type="PANTHER" id="PTHR38784:SF1">
    <property type="entry name" value="SUCROSE PHOSPHORYLASE"/>
    <property type="match status" value="1"/>
</dbReference>
<dbReference type="OrthoDB" id="5287835at2"/>
<proteinExistence type="predicted"/>
<organism evidence="5 6">
    <name type="scientific">Proteobacteria bacterium 228</name>
    <dbReference type="NCBI Taxonomy" id="2083153"/>
    <lineage>
        <taxon>Bacteria</taxon>
        <taxon>Pseudomonadati</taxon>
        <taxon>Pseudomonadota</taxon>
    </lineage>
</organism>
<feature type="binding site" evidence="3">
    <location>
        <position position="148"/>
    </location>
    <ligand>
        <name>substrate</name>
    </ligand>
</feature>
<protein>
    <submittedName>
        <fullName evidence="5">Sugar phosphorylase</fullName>
    </submittedName>
</protein>